<feature type="signal peptide" evidence="1">
    <location>
        <begin position="1"/>
        <end position="19"/>
    </location>
</feature>
<reference evidence="2" key="2">
    <citation type="journal article" date="2015" name="Fish Shellfish Immunol.">
        <title>Early steps in the European eel (Anguilla anguilla)-Vibrio vulnificus interaction in the gills: Role of the RtxA13 toxin.</title>
        <authorList>
            <person name="Callol A."/>
            <person name="Pajuelo D."/>
            <person name="Ebbesson L."/>
            <person name="Teles M."/>
            <person name="MacKenzie S."/>
            <person name="Amaro C."/>
        </authorList>
    </citation>
    <scope>NUCLEOTIDE SEQUENCE</scope>
</reference>
<evidence type="ECO:0000313" key="2">
    <source>
        <dbReference type="EMBL" id="JAH25165.1"/>
    </source>
</evidence>
<reference evidence="2" key="1">
    <citation type="submission" date="2014-11" db="EMBL/GenBank/DDBJ databases">
        <authorList>
            <person name="Amaro Gonzalez C."/>
        </authorList>
    </citation>
    <scope>NUCLEOTIDE SEQUENCE</scope>
</reference>
<organism evidence="2">
    <name type="scientific">Anguilla anguilla</name>
    <name type="common">European freshwater eel</name>
    <name type="synonym">Muraena anguilla</name>
    <dbReference type="NCBI Taxonomy" id="7936"/>
    <lineage>
        <taxon>Eukaryota</taxon>
        <taxon>Metazoa</taxon>
        <taxon>Chordata</taxon>
        <taxon>Craniata</taxon>
        <taxon>Vertebrata</taxon>
        <taxon>Euteleostomi</taxon>
        <taxon>Actinopterygii</taxon>
        <taxon>Neopterygii</taxon>
        <taxon>Teleostei</taxon>
        <taxon>Anguilliformes</taxon>
        <taxon>Anguillidae</taxon>
        <taxon>Anguilla</taxon>
    </lineage>
</organism>
<dbReference type="EMBL" id="GBXM01083412">
    <property type="protein sequence ID" value="JAH25165.1"/>
    <property type="molecule type" value="Transcribed_RNA"/>
</dbReference>
<proteinExistence type="predicted"/>
<evidence type="ECO:0000256" key="1">
    <source>
        <dbReference type="SAM" id="SignalP"/>
    </source>
</evidence>
<sequence>MKWLIGIWWSFQRFSEISGVKSLPWAACCVPSVDFVAAMQANSTQRFFDCMFTTSLP</sequence>
<dbReference type="AlphaFoldDB" id="A0A0E9R9J1"/>
<keyword evidence="1" id="KW-0732">Signal</keyword>
<feature type="chain" id="PRO_5002431508" evidence="1">
    <location>
        <begin position="20"/>
        <end position="57"/>
    </location>
</feature>
<accession>A0A0E9R9J1</accession>
<protein>
    <submittedName>
        <fullName evidence="2">Uncharacterized protein</fullName>
    </submittedName>
</protein>
<name>A0A0E9R9J1_ANGAN</name>